<evidence type="ECO:0000259" key="2">
    <source>
        <dbReference type="PROSITE" id="PS50053"/>
    </source>
</evidence>
<dbReference type="Proteomes" id="UP000275846">
    <property type="component" value="Unassembled WGS sequence"/>
</dbReference>
<name>A0A183T3Z1_SCHSO</name>
<evidence type="ECO:0000313" key="3">
    <source>
        <dbReference type="EMBL" id="VDL97574.1"/>
    </source>
</evidence>
<dbReference type="OrthoDB" id="417450at2759"/>
<dbReference type="SUPFAM" id="SSF54236">
    <property type="entry name" value="Ubiquitin-like"/>
    <property type="match status" value="2"/>
</dbReference>
<dbReference type="EMBL" id="UYSU01036354">
    <property type="protein sequence ID" value="VDL97574.1"/>
    <property type="molecule type" value="Genomic_DNA"/>
</dbReference>
<dbReference type="InterPro" id="IPR000626">
    <property type="entry name" value="Ubiquitin-like_dom"/>
</dbReference>
<dbReference type="Gene3D" id="3.10.20.90">
    <property type="entry name" value="Phosphatidylinositol 3-kinase Catalytic Subunit, Chain A, domain 1"/>
    <property type="match status" value="1"/>
</dbReference>
<dbReference type="GO" id="GO:0005654">
    <property type="term" value="C:nucleoplasm"/>
    <property type="evidence" value="ECO:0007669"/>
    <property type="project" value="TreeGrafter"/>
</dbReference>
<feature type="region of interest" description="Disordered" evidence="1">
    <location>
        <begin position="204"/>
        <end position="244"/>
    </location>
</feature>
<proteinExistence type="predicted"/>
<feature type="compositionally biased region" description="Basic and acidic residues" evidence="1">
    <location>
        <begin position="212"/>
        <end position="233"/>
    </location>
</feature>
<dbReference type="InterPro" id="IPR029071">
    <property type="entry name" value="Ubiquitin-like_domsf"/>
</dbReference>
<dbReference type="STRING" id="70667.A0A183T3Z1"/>
<sequence length="244" mass="27427">MQLTIAPRHGKPFSVEVEAGATVEHLKMEIEKVRAISGEEQFLTFRRLLLEDEIVLREYGITENAIVTLNVRLGFKPDLVPVRMLLPSGGSFVVVARVSQTVRSFKEMLCQTGQVSAPFELSCNGFFLDDDHQLAEYGTQLASNFSILNHLPQKEPSVPPPTAYSFSSATEEDAINVFFKPWNGNLVRVRLGKNDDLNSLRQLAHAQQQTSSDRRRVERSSRRGSNKEKEQKVSKCVYSTASTR</sequence>
<dbReference type="GO" id="GO:0031593">
    <property type="term" value="F:polyubiquitin modification-dependent protein binding"/>
    <property type="evidence" value="ECO:0007669"/>
    <property type="project" value="TreeGrafter"/>
</dbReference>
<reference evidence="3 4" key="2">
    <citation type="submission" date="2018-11" db="EMBL/GenBank/DDBJ databases">
        <authorList>
            <consortium name="Pathogen Informatics"/>
        </authorList>
    </citation>
    <scope>NUCLEOTIDE SEQUENCE [LARGE SCALE GENOMIC DNA]</scope>
    <source>
        <strain evidence="3 4">NST_G2</strain>
    </source>
</reference>
<protein>
    <submittedName>
        <fullName evidence="5">Ubiquitin-like domain-containing protein</fullName>
    </submittedName>
</protein>
<organism evidence="5">
    <name type="scientific">Schistocephalus solidus</name>
    <name type="common">Tapeworm</name>
    <dbReference type="NCBI Taxonomy" id="70667"/>
    <lineage>
        <taxon>Eukaryota</taxon>
        <taxon>Metazoa</taxon>
        <taxon>Spiralia</taxon>
        <taxon>Lophotrochozoa</taxon>
        <taxon>Platyhelminthes</taxon>
        <taxon>Cestoda</taxon>
        <taxon>Eucestoda</taxon>
        <taxon>Diphyllobothriidea</taxon>
        <taxon>Diphyllobothriidae</taxon>
        <taxon>Schistocephalus</taxon>
    </lineage>
</organism>
<keyword evidence="4" id="KW-1185">Reference proteome</keyword>
<dbReference type="PANTHER" id="PTHR10621:SF0">
    <property type="entry name" value="UV EXCISION REPAIR PROTEIN RAD23"/>
    <property type="match status" value="1"/>
</dbReference>
<dbReference type="PANTHER" id="PTHR10621">
    <property type="entry name" value="UV EXCISION REPAIR PROTEIN RAD23"/>
    <property type="match status" value="1"/>
</dbReference>
<dbReference type="SMART" id="SM00213">
    <property type="entry name" value="UBQ"/>
    <property type="match status" value="1"/>
</dbReference>
<evidence type="ECO:0000313" key="5">
    <source>
        <dbReference type="WBParaSite" id="SSLN_0001161601-mRNA-1"/>
    </source>
</evidence>
<dbReference type="GO" id="GO:0043130">
    <property type="term" value="F:ubiquitin binding"/>
    <property type="evidence" value="ECO:0007669"/>
    <property type="project" value="TreeGrafter"/>
</dbReference>
<evidence type="ECO:0000313" key="4">
    <source>
        <dbReference type="Proteomes" id="UP000275846"/>
    </source>
</evidence>
<dbReference type="AlphaFoldDB" id="A0A183T3Z1"/>
<evidence type="ECO:0000256" key="1">
    <source>
        <dbReference type="SAM" id="MobiDB-lite"/>
    </source>
</evidence>
<feature type="domain" description="Ubiquitin-like" evidence="2">
    <location>
        <begin position="1"/>
        <end position="72"/>
    </location>
</feature>
<dbReference type="GO" id="GO:0043161">
    <property type="term" value="P:proteasome-mediated ubiquitin-dependent protein catabolic process"/>
    <property type="evidence" value="ECO:0007669"/>
    <property type="project" value="TreeGrafter"/>
</dbReference>
<dbReference type="GO" id="GO:0005829">
    <property type="term" value="C:cytosol"/>
    <property type="evidence" value="ECO:0007669"/>
    <property type="project" value="TreeGrafter"/>
</dbReference>
<dbReference type="CDD" id="cd17039">
    <property type="entry name" value="Ubl_ubiquitin_like"/>
    <property type="match status" value="2"/>
</dbReference>
<dbReference type="Pfam" id="PF00240">
    <property type="entry name" value="ubiquitin"/>
    <property type="match status" value="1"/>
</dbReference>
<reference evidence="5" key="1">
    <citation type="submission" date="2016-06" db="UniProtKB">
        <authorList>
            <consortium name="WormBaseParasite"/>
        </authorList>
    </citation>
    <scope>IDENTIFICATION</scope>
</reference>
<dbReference type="GO" id="GO:0070628">
    <property type="term" value="F:proteasome binding"/>
    <property type="evidence" value="ECO:0007669"/>
    <property type="project" value="TreeGrafter"/>
</dbReference>
<accession>A0A183T3Z1</accession>
<gene>
    <name evidence="3" type="ORF">SSLN_LOCUS11189</name>
</gene>
<dbReference type="WBParaSite" id="SSLN_0001161601-mRNA-1">
    <property type="protein sequence ID" value="SSLN_0001161601-mRNA-1"/>
    <property type="gene ID" value="SSLN_0001161601"/>
</dbReference>
<dbReference type="PROSITE" id="PS50053">
    <property type="entry name" value="UBIQUITIN_2"/>
    <property type="match status" value="1"/>
</dbReference>